<reference evidence="1 2" key="1">
    <citation type="submission" date="2019-09" db="EMBL/GenBank/DDBJ databases">
        <title>Actinomadura physcomitrii sp. nov., a novel actinomycete isolated from moss [Physcomitrium sphaericum (Ludw) Fuernr].</title>
        <authorList>
            <person name="Liu C."/>
            <person name="Zhuang X."/>
        </authorList>
    </citation>
    <scope>NUCLEOTIDE SEQUENCE [LARGE SCALE GENOMIC DNA]</scope>
    <source>
        <strain evidence="1 2">CYP1-1B</strain>
    </source>
</reference>
<dbReference type="AlphaFoldDB" id="A0A6L3VYN2"/>
<sequence length="126" mass="14042">MSGWTTRELETIANADELQIAPQRDDRELRDPTTIWVVGDGEELYVRSYRGGEGAWYRAARATGRGHISSGGVAKDVTFTDAAGDPDLNARLDSAYRTKYGRYARQYVDPMVNDTARATTLKLTPR</sequence>
<dbReference type="RefSeq" id="WP_151539221.1">
    <property type="nucleotide sequence ID" value="NZ_WBMR01000013.1"/>
</dbReference>
<evidence type="ECO:0000313" key="1">
    <source>
        <dbReference type="EMBL" id="KAB2386314.1"/>
    </source>
</evidence>
<keyword evidence="2" id="KW-1185">Reference proteome</keyword>
<gene>
    <name evidence="1" type="ORF">F9B16_07395</name>
</gene>
<organism evidence="1 2">
    <name type="scientific">Actinomadura montaniterrae</name>
    <dbReference type="NCBI Taxonomy" id="1803903"/>
    <lineage>
        <taxon>Bacteria</taxon>
        <taxon>Bacillati</taxon>
        <taxon>Actinomycetota</taxon>
        <taxon>Actinomycetes</taxon>
        <taxon>Streptosporangiales</taxon>
        <taxon>Thermomonosporaceae</taxon>
        <taxon>Actinomadura</taxon>
    </lineage>
</organism>
<dbReference type="Proteomes" id="UP000483004">
    <property type="component" value="Unassembled WGS sequence"/>
</dbReference>
<dbReference type="OrthoDB" id="162563at2"/>
<evidence type="ECO:0000313" key="2">
    <source>
        <dbReference type="Proteomes" id="UP000483004"/>
    </source>
</evidence>
<dbReference type="Pfam" id="PF10012">
    <property type="entry name" value="DUF2255"/>
    <property type="match status" value="1"/>
</dbReference>
<accession>A0A6L3VYN2</accession>
<dbReference type="InterPro" id="IPR016888">
    <property type="entry name" value="UCP028498"/>
</dbReference>
<protein>
    <submittedName>
        <fullName evidence="1">DUF2255 family protein</fullName>
    </submittedName>
</protein>
<proteinExistence type="predicted"/>
<comment type="caution">
    <text evidence="1">The sequence shown here is derived from an EMBL/GenBank/DDBJ whole genome shotgun (WGS) entry which is preliminary data.</text>
</comment>
<name>A0A6L3VYN2_9ACTN</name>
<dbReference type="EMBL" id="WBMR01000013">
    <property type="protein sequence ID" value="KAB2386314.1"/>
    <property type="molecule type" value="Genomic_DNA"/>
</dbReference>